<dbReference type="RefSeq" id="WP_121102782.1">
    <property type="nucleotide sequence ID" value="NZ_RBII01000002.1"/>
</dbReference>
<feature type="compositionally biased region" description="Polar residues" evidence="1">
    <location>
        <begin position="89"/>
        <end position="121"/>
    </location>
</feature>
<dbReference type="PROSITE" id="PS51257">
    <property type="entry name" value="PROKAR_LIPOPROTEIN"/>
    <property type="match status" value="1"/>
</dbReference>
<evidence type="ECO:0000313" key="3">
    <source>
        <dbReference type="Proteomes" id="UP000282211"/>
    </source>
</evidence>
<dbReference type="InParanoid" id="A0A420WFL4"/>
<dbReference type="EMBL" id="RBII01000002">
    <property type="protein sequence ID" value="RKQ69780.1"/>
    <property type="molecule type" value="Genomic_DNA"/>
</dbReference>
<name>A0A420WFL4_9PROT</name>
<dbReference type="Proteomes" id="UP000282211">
    <property type="component" value="Unassembled WGS sequence"/>
</dbReference>
<protein>
    <submittedName>
        <fullName evidence="2">Uncharacterized protein</fullName>
    </submittedName>
</protein>
<evidence type="ECO:0000256" key="1">
    <source>
        <dbReference type="SAM" id="MobiDB-lite"/>
    </source>
</evidence>
<gene>
    <name evidence="2" type="ORF">DES40_2589</name>
</gene>
<evidence type="ECO:0000313" key="2">
    <source>
        <dbReference type="EMBL" id="RKQ69780.1"/>
    </source>
</evidence>
<feature type="compositionally biased region" description="Basic residues" evidence="1">
    <location>
        <begin position="122"/>
        <end position="133"/>
    </location>
</feature>
<comment type="caution">
    <text evidence="2">The sequence shown here is derived from an EMBL/GenBank/DDBJ whole genome shotgun (WGS) entry which is preliminary data.</text>
</comment>
<sequence length="445" mass="47893">MRLVLCAVSTIALSGCSWLGGYTSEGYQSYNKGQAQSGAYAYNQGGYQNSASRCQIQSPQQPIPRGCDPASVTLATSAYGASNNYGATNGFPQRPQFGQPTQTSGSYGSHASVANQQGSNYRRQKSALRKPKFRGTLSLGGEKSFSGDAFDYADFPTIPATGLPSDPTINYIPNVYAEGSTSGSVASGQTVTTNYTAGPRDAASPLLYDRKTAKSKSFDDVWSTPARIAIGGEYILSPKNTVFVNAAYSAAEGKSGTAASVVATLFRTETTQAYDDMNMADGPASVNTFFIPDEEIATFSADFSDMKRYDLEVGARHYFNPISKSDGLNTVTPFVSASAGASHYNAVSYKTDQKQRFYEQAFNDPDGESTQFYNIDGQETKVELYDSQWVPSGQLNAGVEWQVTPRTGLAFETGVRVEGARKYSNDEKGDTNIAIPFTIRGSYNF</sequence>
<feature type="region of interest" description="Disordered" evidence="1">
    <location>
        <begin position="89"/>
        <end position="135"/>
    </location>
</feature>
<accession>A0A420WFL4</accession>
<organism evidence="2 3">
    <name type="scientific">Litorimonas taeanensis</name>
    <dbReference type="NCBI Taxonomy" id="568099"/>
    <lineage>
        <taxon>Bacteria</taxon>
        <taxon>Pseudomonadati</taxon>
        <taxon>Pseudomonadota</taxon>
        <taxon>Alphaproteobacteria</taxon>
        <taxon>Maricaulales</taxon>
        <taxon>Robiginitomaculaceae</taxon>
    </lineage>
</organism>
<dbReference type="OrthoDB" id="7626802at2"/>
<proteinExistence type="predicted"/>
<reference evidence="2 3" key="1">
    <citation type="submission" date="2018-10" db="EMBL/GenBank/DDBJ databases">
        <title>Genomic Encyclopedia of Type Strains, Phase IV (KMG-IV): sequencing the most valuable type-strain genomes for metagenomic binning, comparative biology and taxonomic classification.</title>
        <authorList>
            <person name="Goeker M."/>
        </authorList>
    </citation>
    <scope>NUCLEOTIDE SEQUENCE [LARGE SCALE GENOMIC DNA]</scope>
    <source>
        <strain evidence="2 3">DSM 22008</strain>
    </source>
</reference>
<dbReference type="AlphaFoldDB" id="A0A420WFL4"/>
<keyword evidence="3" id="KW-1185">Reference proteome</keyword>